<comment type="caution">
    <text evidence="2">The sequence shown here is derived from an EMBL/GenBank/DDBJ whole genome shotgun (WGS) entry which is preliminary data.</text>
</comment>
<dbReference type="GO" id="GO:0016788">
    <property type="term" value="F:hydrolase activity, acting on ester bonds"/>
    <property type="evidence" value="ECO:0007669"/>
    <property type="project" value="InterPro"/>
</dbReference>
<sequence>MQKTCYYSCLILLFVATLPIFALSNSSKSIRFSCKKPPVQNITWGFFAHQRINRLAIFTLPYDMMPFYKAHIRYLMEHSVAPDQRRYAVKDEAPRHFIDLDAYGDSATYKLPIYWQYAVEKFTEDSLLKHGIVPWHIQLMKFQLTKAFQEKDAQRILRLSAEIGHYIADANVPLHTTSNYNGQKTNQIGIHGFWESRLPELYSDDYDFFVGTAEYERFIGKRSWQAVRNANLALDSVLVFEQQLNAHFKESKKYSIEERNGQNIKVYAKDYSKKYHQSLNNQVERQMKSAIKMIGDFWFSAWVDAGQPDLTPLLDFKLSEQQKQVEDKEQKSWIQKLFKVREEN</sequence>
<accession>A0A316F1A6</accession>
<feature type="domain" description="Phospholipase C/D" evidence="1">
    <location>
        <begin position="49"/>
        <end position="229"/>
    </location>
</feature>
<protein>
    <submittedName>
        <fullName evidence="2">Zinc dependent phospholipase C</fullName>
    </submittedName>
</protein>
<evidence type="ECO:0000313" key="3">
    <source>
        <dbReference type="Proteomes" id="UP000245489"/>
    </source>
</evidence>
<reference evidence="2 3" key="1">
    <citation type="submission" date="2018-05" db="EMBL/GenBank/DDBJ databases">
        <title>Genomic Encyclopedia of Archaeal and Bacterial Type Strains, Phase II (KMG-II): from individual species to whole genera.</title>
        <authorList>
            <person name="Goeker M."/>
        </authorList>
    </citation>
    <scope>NUCLEOTIDE SEQUENCE [LARGE SCALE GENOMIC DNA]</scope>
    <source>
        <strain evidence="2 3">DSM 22214</strain>
    </source>
</reference>
<dbReference type="EMBL" id="QGGO01000001">
    <property type="protein sequence ID" value="PWK29409.1"/>
    <property type="molecule type" value="Genomic_DNA"/>
</dbReference>
<dbReference type="Proteomes" id="UP000245489">
    <property type="component" value="Unassembled WGS sequence"/>
</dbReference>
<organism evidence="2 3">
    <name type="scientific">Arcicella aurantiaca</name>
    <dbReference type="NCBI Taxonomy" id="591202"/>
    <lineage>
        <taxon>Bacteria</taxon>
        <taxon>Pseudomonadati</taxon>
        <taxon>Bacteroidota</taxon>
        <taxon>Cytophagia</taxon>
        <taxon>Cytophagales</taxon>
        <taxon>Flectobacillaceae</taxon>
        <taxon>Arcicella</taxon>
    </lineage>
</organism>
<dbReference type="SUPFAM" id="SSF48537">
    <property type="entry name" value="Phospholipase C/P1 nuclease"/>
    <property type="match status" value="1"/>
</dbReference>
<gene>
    <name evidence="2" type="ORF">LV89_00249</name>
</gene>
<dbReference type="Gene3D" id="1.10.575.10">
    <property type="entry name" value="P1 Nuclease"/>
    <property type="match status" value="1"/>
</dbReference>
<dbReference type="InterPro" id="IPR008947">
    <property type="entry name" value="PLipase_C/P1_nuclease_dom_sf"/>
</dbReference>
<dbReference type="InterPro" id="IPR029002">
    <property type="entry name" value="PLPC/GPLD1"/>
</dbReference>
<dbReference type="AlphaFoldDB" id="A0A316F1A6"/>
<keyword evidence="3" id="KW-1185">Reference proteome</keyword>
<evidence type="ECO:0000259" key="1">
    <source>
        <dbReference type="Pfam" id="PF00882"/>
    </source>
</evidence>
<proteinExistence type="predicted"/>
<name>A0A316F1A6_9BACT</name>
<dbReference type="Pfam" id="PF00882">
    <property type="entry name" value="Zn_dep_PLPC"/>
    <property type="match status" value="1"/>
</dbReference>
<dbReference type="OrthoDB" id="267579at2"/>
<dbReference type="RefSeq" id="WP_109741034.1">
    <property type="nucleotide sequence ID" value="NZ_QGGO01000001.1"/>
</dbReference>
<evidence type="ECO:0000313" key="2">
    <source>
        <dbReference type="EMBL" id="PWK29409.1"/>
    </source>
</evidence>
<dbReference type="CDD" id="cd10981">
    <property type="entry name" value="ZnPC_S1P1"/>
    <property type="match status" value="1"/>
</dbReference>